<dbReference type="OrthoDB" id="2351941at2"/>
<feature type="transmembrane region" description="Helical" evidence="6">
    <location>
        <begin position="276"/>
        <end position="296"/>
    </location>
</feature>
<feature type="transmembrane region" description="Helical" evidence="6">
    <location>
        <begin position="212"/>
        <end position="237"/>
    </location>
</feature>
<dbReference type="EMBL" id="LWSG01000043">
    <property type="protein sequence ID" value="OAS82990.1"/>
    <property type="molecule type" value="Genomic_DNA"/>
</dbReference>
<evidence type="ECO:0000313" key="8">
    <source>
        <dbReference type="EMBL" id="OAS82990.1"/>
    </source>
</evidence>
<dbReference type="InterPro" id="IPR000515">
    <property type="entry name" value="MetI-like"/>
</dbReference>
<protein>
    <recommendedName>
        <fullName evidence="7">ABC transmembrane type-1 domain-containing protein</fullName>
    </recommendedName>
</protein>
<dbReference type="GO" id="GO:0005886">
    <property type="term" value="C:plasma membrane"/>
    <property type="evidence" value="ECO:0007669"/>
    <property type="project" value="UniProtKB-SubCell"/>
</dbReference>
<evidence type="ECO:0000256" key="5">
    <source>
        <dbReference type="ARBA" id="ARBA00023136"/>
    </source>
</evidence>
<sequence length="338" mass="37928">MIKLFKNPFFLIGFLFVMGLLSTSFIYSEIVDHKVRQIYHIFGEGNELIDSAPIAPRKETPLGTDKLGYDMLSKIIIGAKFTIIAAFVIAVLRMMISIPLGLALGSYFSRLQKFVNSLVDVFHFIPLTIIALYLLSPVLIQYPGAVTYSLLERMSIEVVVLTLLTIPILTVLIGNETSEFFKSEFVLSARTLGGTRRHILIKHIFPLLKARFLILFGQQFVQTLIVMAHLGLFNLYFGGTLMSDPGALEGDPPQSLTNEWSGLIGGTKIFLQWAPWIPLTPIVCFALTILAVTFMVEGYSRVTTGKQVYFKRKKVDSKSMKHEVKTKSIDFTFLNKTS</sequence>
<dbReference type="GO" id="GO:0055085">
    <property type="term" value="P:transmembrane transport"/>
    <property type="evidence" value="ECO:0007669"/>
    <property type="project" value="InterPro"/>
</dbReference>
<dbReference type="STRING" id="152268.A6K24_10200"/>
<evidence type="ECO:0000256" key="4">
    <source>
        <dbReference type="ARBA" id="ARBA00022989"/>
    </source>
</evidence>
<dbReference type="AlphaFoldDB" id="A0A179SPR6"/>
<feature type="transmembrane region" description="Helical" evidence="6">
    <location>
        <begin position="75"/>
        <end position="102"/>
    </location>
</feature>
<dbReference type="PANTHER" id="PTHR43839">
    <property type="entry name" value="OPPC IN A BINDING PROTEIN-DEPENDENT TRANSPORT SYSTEM"/>
    <property type="match status" value="1"/>
</dbReference>
<gene>
    <name evidence="8" type="ORF">A6K24_10200</name>
</gene>
<proteinExistence type="inferred from homology"/>
<evidence type="ECO:0000259" key="7">
    <source>
        <dbReference type="PROSITE" id="PS50928"/>
    </source>
</evidence>
<accession>A0A179SPR6</accession>
<feature type="transmembrane region" description="Helical" evidence="6">
    <location>
        <begin position="154"/>
        <end position="173"/>
    </location>
</feature>
<dbReference type="PANTHER" id="PTHR43839:SF3">
    <property type="entry name" value="OLIGOPEPTIDE ABC TRANSPORTER, PERMEASE PROTEIN"/>
    <property type="match status" value="1"/>
</dbReference>
<comment type="subcellular location">
    <subcellularLocation>
        <location evidence="6">Cell membrane</location>
        <topology evidence="6">Multi-pass membrane protein</topology>
    </subcellularLocation>
    <subcellularLocation>
        <location evidence="1">Membrane</location>
        <topology evidence="1">Multi-pass membrane protein</topology>
    </subcellularLocation>
</comment>
<feature type="domain" description="ABC transmembrane type-1" evidence="7">
    <location>
        <begin position="83"/>
        <end position="296"/>
    </location>
</feature>
<dbReference type="InterPro" id="IPR035906">
    <property type="entry name" value="MetI-like_sf"/>
</dbReference>
<comment type="caution">
    <text evidence="8">The sequence shown here is derived from an EMBL/GenBank/DDBJ whole genome shotgun (WGS) entry which is preliminary data.</text>
</comment>
<evidence type="ECO:0000256" key="3">
    <source>
        <dbReference type="ARBA" id="ARBA00022692"/>
    </source>
</evidence>
<comment type="similarity">
    <text evidence="6">Belongs to the binding-protein-dependent transport system permease family.</text>
</comment>
<keyword evidence="2 6" id="KW-0813">Transport</keyword>
<dbReference type="RefSeq" id="WP_066338210.1">
    <property type="nucleotide sequence ID" value="NZ_LWSG01000043.1"/>
</dbReference>
<evidence type="ECO:0000256" key="6">
    <source>
        <dbReference type="RuleBase" id="RU363032"/>
    </source>
</evidence>
<evidence type="ECO:0000256" key="2">
    <source>
        <dbReference type="ARBA" id="ARBA00022448"/>
    </source>
</evidence>
<dbReference type="CDD" id="cd06261">
    <property type="entry name" value="TM_PBP2"/>
    <property type="match status" value="1"/>
</dbReference>
<feature type="transmembrane region" description="Helical" evidence="6">
    <location>
        <begin position="9"/>
        <end position="27"/>
    </location>
</feature>
<keyword evidence="3 6" id="KW-0812">Transmembrane</keyword>
<evidence type="ECO:0000313" key="9">
    <source>
        <dbReference type="Proteomes" id="UP000078534"/>
    </source>
</evidence>
<keyword evidence="4 6" id="KW-1133">Transmembrane helix</keyword>
<keyword evidence="9" id="KW-1185">Reference proteome</keyword>
<keyword evidence="5 6" id="KW-0472">Membrane</keyword>
<evidence type="ECO:0000256" key="1">
    <source>
        <dbReference type="ARBA" id="ARBA00004141"/>
    </source>
</evidence>
<dbReference type="Gene3D" id="1.10.3720.10">
    <property type="entry name" value="MetI-like"/>
    <property type="match status" value="1"/>
</dbReference>
<organism evidence="8 9">
    <name type="scientific">Metabacillus litoralis</name>
    <dbReference type="NCBI Taxonomy" id="152268"/>
    <lineage>
        <taxon>Bacteria</taxon>
        <taxon>Bacillati</taxon>
        <taxon>Bacillota</taxon>
        <taxon>Bacilli</taxon>
        <taxon>Bacillales</taxon>
        <taxon>Bacillaceae</taxon>
        <taxon>Metabacillus</taxon>
    </lineage>
</organism>
<reference evidence="9" key="1">
    <citation type="submission" date="2016-04" db="EMBL/GenBank/DDBJ databases">
        <authorList>
            <person name="Lyu Z."/>
            <person name="Lyu W."/>
        </authorList>
    </citation>
    <scope>NUCLEOTIDE SEQUENCE [LARGE SCALE GENOMIC DNA]</scope>
    <source>
        <strain evidence="9">C44</strain>
    </source>
</reference>
<dbReference type="SUPFAM" id="SSF161098">
    <property type="entry name" value="MetI-like"/>
    <property type="match status" value="1"/>
</dbReference>
<dbReference type="PROSITE" id="PS50928">
    <property type="entry name" value="ABC_TM1"/>
    <property type="match status" value="1"/>
</dbReference>
<feature type="transmembrane region" description="Helical" evidence="6">
    <location>
        <begin position="114"/>
        <end position="134"/>
    </location>
</feature>
<dbReference type="Pfam" id="PF00528">
    <property type="entry name" value="BPD_transp_1"/>
    <property type="match status" value="1"/>
</dbReference>
<name>A0A179SPR6_9BACI</name>
<dbReference type="Proteomes" id="UP000078534">
    <property type="component" value="Unassembled WGS sequence"/>
</dbReference>